<dbReference type="InterPro" id="IPR012967">
    <property type="entry name" value="COMT_dimerisation"/>
</dbReference>
<dbReference type="OrthoDB" id="582216at2"/>
<evidence type="ECO:0000259" key="5">
    <source>
        <dbReference type="Pfam" id="PF08100"/>
    </source>
</evidence>
<feature type="domain" description="O-methyltransferase dimerisation" evidence="5">
    <location>
        <begin position="47"/>
        <end position="105"/>
    </location>
</feature>
<evidence type="ECO:0000259" key="4">
    <source>
        <dbReference type="Pfam" id="PF00891"/>
    </source>
</evidence>
<dbReference type="GO" id="GO:0046983">
    <property type="term" value="F:protein dimerization activity"/>
    <property type="evidence" value="ECO:0007669"/>
    <property type="project" value="InterPro"/>
</dbReference>
<feature type="domain" description="O-methyltransferase C-terminal" evidence="4">
    <location>
        <begin position="200"/>
        <end position="346"/>
    </location>
</feature>
<dbReference type="PIRSF" id="PIRSF005739">
    <property type="entry name" value="O-mtase"/>
    <property type="match status" value="1"/>
</dbReference>
<reference evidence="6 7" key="1">
    <citation type="submission" date="2017-01" db="EMBL/GenBank/DDBJ databases">
        <title>Bacillus phylogenomics.</title>
        <authorList>
            <person name="Dunlap C."/>
        </authorList>
    </citation>
    <scope>NUCLEOTIDE SEQUENCE [LARGE SCALE GENOMIC DNA]</scope>
    <source>
        <strain evidence="6 7">NRRL B-41282</strain>
    </source>
</reference>
<protein>
    <recommendedName>
        <fullName evidence="8">Methyltransferase</fullName>
    </recommendedName>
</protein>
<dbReference type="InterPro" id="IPR016461">
    <property type="entry name" value="COMT-like"/>
</dbReference>
<dbReference type="InterPro" id="IPR036390">
    <property type="entry name" value="WH_DNA-bd_sf"/>
</dbReference>
<dbReference type="Gene3D" id="1.10.10.10">
    <property type="entry name" value="Winged helix-like DNA-binding domain superfamily/Winged helix DNA-binding domain"/>
    <property type="match status" value="1"/>
</dbReference>
<evidence type="ECO:0000313" key="7">
    <source>
        <dbReference type="Proteomes" id="UP000187367"/>
    </source>
</evidence>
<gene>
    <name evidence="6" type="ORF">BW143_21575</name>
</gene>
<dbReference type="EMBL" id="MTJL01000054">
    <property type="protein sequence ID" value="OMH98403.1"/>
    <property type="molecule type" value="Genomic_DNA"/>
</dbReference>
<accession>A0A1R1Q7L6</accession>
<dbReference type="GO" id="GO:0008171">
    <property type="term" value="F:O-methyltransferase activity"/>
    <property type="evidence" value="ECO:0007669"/>
    <property type="project" value="InterPro"/>
</dbReference>
<dbReference type="PROSITE" id="PS51683">
    <property type="entry name" value="SAM_OMT_II"/>
    <property type="match status" value="1"/>
</dbReference>
<evidence type="ECO:0000313" key="6">
    <source>
        <dbReference type="EMBL" id="OMH98403.1"/>
    </source>
</evidence>
<keyword evidence="1" id="KW-0489">Methyltransferase</keyword>
<dbReference type="SUPFAM" id="SSF46785">
    <property type="entry name" value="Winged helix' DNA-binding domain"/>
    <property type="match status" value="1"/>
</dbReference>
<evidence type="ECO:0000256" key="1">
    <source>
        <dbReference type="ARBA" id="ARBA00022603"/>
    </source>
</evidence>
<dbReference type="CDD" id="cd02440">
    <property type="entry name" value="AdoMet_MTases"/>
    <property type="match status" value="1"/>
</dbReference>
<dbReference type="Pfam" id="PF00891">
    <property type="entry name" value="Methyltransf_2"/>
    <property type="match status" value="1"/>
</dbReference>
<dbReference type="AlphaFoldDB" id="A0A1R1Q7L6"/>
<dbReference type="InterPro" id="IPR029063">
    <property type="entry name" value="SAM-dependent_MTases_sf"/>
</dbReference>
<dbReference type="GO" id="GO:0032259">
    <property type="term" value="P:methylation"/>
    <property type="evidence" value="ECO:0007669"/>
    <property type="project" value="UniProtKB-KW"/>
</dbReference>
<dbReference type="RefSeq" id="WP_076763700.1">
    <property type="nucleotide sequence ID" value="NZ_JARMMI010000015.1"/>
</dbReference>
<keyword evidence="3" id="KW-0949">S-adenosyl-L-methionine</keyword>
<dbReference type="InterPro" id="IPR036388">
    <property type="entry name" value="WH-like_DNA-bd_sf"/>
</dbReference>
<comment type="caution">
    <text evidence="6">The sequence shown here is derived from an EMBL/GenBank/DDBJ whole genome shotgun (WGS) entry which is preliminary data.</text>
</comment>
<keyword evidence="2" id="KW-0808">Transferase</keyword>
<dbReference type="Gene3D" id="3.40.50.150">
    <property type="entry name" value="Vaccinia Virus protein VP39"/>
    <property type="match status" value="1"/>
</dbReference>
<name>A0A1R1Q7L6_9BACI</name>
<dbReference type="InterPro" id="IPR001077">
    <property type="entry name" value="COMT_C"/>
</dbReference>
<evidence type="ECO:0000256" key="2">
    <source>
        <dbReference type="ARBA" id="ARBA00022679"/>
    </source>
</evidence>
<evidence type="ECO:0000256" key="3">
    <source>
        <dbReference type="ARBA" id="ARBA00022691"/>
    </source>
</evidence>
<keyword evidence="7" id="KW-1185">Reference proteome</keyword>
<dbReference type="SUPFAM" id="SSF53335">
    <property type="entry name" value="S-adenosyl-L-methionine-dependent methyltransferases"/>
    <property type="match status" value="1"/>
</dbReference>
<dbReference type="Pfam" id="PF08100">
    <property type="entry name" value="Dimerisation"/>
    <property type="match status" value="1"/>
</dbReference>
<accession>A0A1R1RI87</accession>
<proteinExistence type="predicted"/>
<evidence type="ECO:0008006" key="8">
    <source>
        <dbReference type="Google" id="ProtNLM"/>
    </source>
</evidence>
<sequence>MKQNLDIVEKFNLWNEHCEYWIDHSSSLSQKDMQIFNREREKADAVLNGFISTYLLLSAVEMNLFDILYETPLDLPELSERLTAPKTNVYRLVYMLEKMDLVTIKEKVEVTEFTKKFFIPSSNIFEPYLWPRIGFTRLFLKKYGPTFSEMVKTNIQFDEVHWPPKNETESRNFEPIMTAEVPYLASFLSQHLLSNSRIETNMLDVGGGDGTMASILVKKQPDLYIDILNLPSACTIIEDTLNKWNTTSKINVFPANFLRDSFPQGYDKILFSRVLVDWEDEIVCMLLKKAFNALKPKGEIYLLERINKPDGISRAWLTFMAMGVEAHVFARSFDEWKELLETEGFSNVSKITDGSFEGYGIIKAIKC</sequence>
<dbReference type="Proteomes" id="UP000187367">
    <property type="component" value="Unassembled WGS sequence"/>
</dbReference>
<organism evidence="6 7">
    <name type="scientific">Bacillus swezeyi</name>
    <dbReference type="NCBI Taxonomy" id="1925020"/>
    <lineage>
        <taxon>Bacteria</taxon>
        <taxon>Bacillati</taxon>
        <taxon>Bacillota</taxon>
        <taxon>Bacilli</taxon>
        <taxon>Bacillales</taxon>
        <taxon>Bacillaceae</taxon>
        <taxon>Bacillus</taxon>
    </lineage>
</organism>
<dbReference type="PANTHER" id="PTHR43712:SF2">
    <property type="entry name" value="O-METHYLTRANSFERASE CICE"/>
    <property type="match status" value="1"/>
</dbReference>
<dbReference type="PANTHER" id="PTHR43712">
    <property type="entry name" value="PUTATIVE (AFU_ORTHOLOGUE AFUA_4G14580)-RELATED"/>
    <property type="match status" value="1"/>
</dbReference>